<dbReference type="Gene3D" id="2.150.10.10">
    <property type="entry name" value="Serralysin-like metalloprotease, C-terminal"/>
    <property type="match status" value="1"/>
</dbReference>
<dbReference type="InterPro" id="IPR001343">
    <property type="entry name" value="Hemolysn_Ca-bd"/>
</dbReference>
<accession>A0ABV2HWF9</accession>
<sequence>MATTVGTSSNDNLVGGSGDDILSGGAGSDRLNGGSGADTLDGGSGFDTVLGGSGADTLIYRAWENQYKIGGQVYGTGTTTGQTIFSGYDVYDGGNGSAAKGTAEIDTLFIYLSNDQLNNASFMATLNNEIAQFRAFISANSNTNTGQAGQAEFTFTSINLKVSAIEQVVVARDPGSPVGVNDTNAADQVREAGVGPGNTPIAGDPTAAGNVLSNDTDADDGQASLVVSAVRTGPESGSGNGGTVGSPLVGTYGSLVLNANGSYTYTLNNTDPDTNALAQGTTVTEVFTYTVRDPHGLTDTAQLTITLTGTNDAPVAVADTNAGLEDTTISGSVATNDSDVDDGATLTYTLNAPVAGLTFNADGSYSLDAGNAAYQHLAAGATTDVVASYTVTDEHGATSVASLTITVTGVNDAPVAVADTNAGLEDTTISGSVATNDSDVD</sequence>
<dbReference type="NCBIfam" id="TIGR01965">
    <property type="entry name" value="VCBS_repeat"/>
    <property type="match status" value="2"/>
</dbReference>
<dbReference type="Gene3D" id="2.60.40.10">
    <property type="entry name" value="Immunoglobulins"/>
    <property type="match status" value="2"/>
</dbReference>
<dbReference type="PANTHER" id="PTHR14139">
    <property type="entry name" value="CALSYNTENIN"/>
    <property type="match status" value="1"/>
</dbReference>
<dbReference type="SUPFAM" id="SSF51120">
    <property type="entry name" value="beta-Roll"/>
    <property type="match status" value="1"/>
</dbReference>
<feature type="domain" description="RapA2 cadherin-like" evidence="1">
    <location>
        <begin position="401"/>
        <end position="441"/>
    </location>
</feature>
<dbReference type="Pfam" id="PF17803">
    <property type="entry name" value="Cadherin_4"/>
    <property type="match status" value="3"/>
</dbReference>
<dbReference type="InterPro" id="IPR011049">
    <property type="entry name" value="Serralysin-like_metalloprot_C"/>
</dbReference>
<comment type="caution">
    <text evidence="2">The sequence shown here is derived from an EMBL/GenBank/DDBJ whole genome shotgun (WGS) entry which is preliminary data.</text>
</comment>
<dbReference type="InterPro" id="IPR010221">
    <property type="entry name" value="VCBS_dom"/>
</dbReference>
<dbReference type="PROSITE" id="PS00330">
    <property type="entry name" value="HEMOLYSIN_CALCIUM"/>
    <property type="match status" value="3"/>
</dbReference>
<dbReference type="RefSeq" id="WP_354416161.1">
    <property type="nucleotide sequence ID" value="NZ_JBEPLM010000007.1"/>
</dbReference>
<proteinExistence type="predicted"/>
<feature type="domain" description="RapA2 cadherin-like" evidence="1">
    <location>
        <begin position="176"/>
        <end position="265"/>
    </location>
</feature>
<protein>
    <submittedName>
        <fullName evidence="2">VCBS repeat-containing protein</fullName>
    </submittedName>
</protein>
<gene>
    <name evidence="2" type="ORF">ABID26_004137</name>
</gene>
<feature type="non-terminal residue" evidence="2">
    <location>
        <position position="441"/>
    </location>
</feature>
<keyword evidence="3" id="KW-1185">Reference proteome</keyword>
<dbReference type="InterPro" id="IPR013783">
    <property type="entry name" value="Ig-like_fold"/>
</dbReference>
<dbReference type="PRINTS" id="PR00313">
    <property type="entry name" value="CABNDNGRPT"/>
</dbReference>
<dbReference type="InterPro" id="IPR018511">
    <property type="entry name" value="Hemolysin-typ_Ca-bd_CS"/>
</dbReference>
<name>A0ABV2HWF9_9HYPH</name>
<dbReference type="Proteomes" id="UP001549036">
    <property type="component" value="Unassembled WGS sequence"/>
</dbReference>
<dbReference type="InterPro" id="IPR040853">
    <property type="entry name" value="RapA2_cadherin-like"/>
</dbReference>
<dbReference type="Pfam" id="PF00353">
    <property type="entry name" value="HemolysinCabind"/>
    <property type="match status" value="1"/>
</dbReference>
<evidence type="ECO:0000313" key="3">
    <source>
        <dbReference type="Proteomes" id="UP001549036"/>
    </source>
</evidence>
<dbReference type="PANTHER" id="PTHR14139:SF2">
    <property type="entry name" value="CALSYNTENIN-1"/>
    <property type="match status" value="1"/>
</dbReference>
<organism evidence="2 3">
    <name type="scientific">Mesorhizobium shonense</name>
    <dbReference type="NCBI Taxonomy" id="1209948"/>
    <lineage>
        <taxon>Bacteria</taxon>
        <taxon>Pseudomonadati</taxon>
        <taxon>Pseudomonadota</taxon>
        <taxon>Alphaproteobacteria</taxon>
        <taxon>Hyphomicrobiales</taxon>
        <taxon>Phyllobacteriaceae</taxon>
        <taxon>Mesorhizobium</taxon>
    </lineage>
</organism>
<evidence type="ECO:0000259" key="1">
    <source>
        <dbReference type="Pfam" id="PF17803"/>
    </source>
</evidence>
<feature type="domain" description="RapA2 cadherin-like" evidence="1">
    <location>
        <begin position="301"/>
        <end position="366"/>
    </location>
</feature>
<dbReference type="EMBL" id="JBEPLM010000007">
    <property type="protein sequence ID" value="MET3594729.1"/>
    <property type="molecule type" value="Genomic_DNA"/>
</dbReference>
<reference evidence="2 3" key="1">
    <citation type="submission" date="2024-06" db="EMBL/GenBank/DDBJ databases">
        <title>Genomic Encyclopedia of Type Strains, Phase IV (KMG-IV): sequencing the most valuable type-strain genomes for metagenomic binning, comparative biology and taxonomic classification.</title>
        <authorList>
            <person name="Goeker M."/>
        </authorList>
    </citation>
    <scope>NUCLEOTIDE SEQUENCE [LARGE SCALE GENOMIC DNA]</scope>
    <source>
        <strain evidence="2 3">DSM 29846</strain>
    </source>
</reference>
<evidence type="ECO:0000313" key="2">
    <source>
        <dbReference type="EMBL" id="MET3594729.1"/>
    </source>
</evidence>